<evidence type="ECO:0000313" key="1">
    <source>
        <dbReference type="EMBL" id="GAC62210.1"/>
    </source>
</evidence>
<organism evidence="1 2">
    <name type="scientific">Gordonia sihwensis NBRC 108236</name>
    <dbReference type="NCBI Taxonomy" id="1223544"/>
    <lineage>
        <taxon>Bacteria</taxon>
        <taxon>Bacillati</taxon>
        <taxon>Actinomycetota</taxon>
        <taxon>Actinomycetes</taxon>
        <taxon>Mycobacteriales</taxon>
        <taxon>Gordoniaceae</taxon>
        <taxon>Gordonia</taxon>
    </lineage>
</organism>
<name>L7LM46_9ACTN</name>
<reference evidence="1 2" key="1">
    <citation type="submission" date="2012-12" db="EMBL/GenBank/DDBJ databases">
        <title>Whole genome shotgun sequence of Gordonia sihwensis NBRC 108236.</title>
        <authorList>
            <person name="Yoshida I."/>
            <person name="Hosoyama A."/>
            <person name="Tsuchikane K."/>
            <person name="Ando Y."/>
            <person name="Baba S."/>
            <person name="Ohji S."/>
            <person name="Hamada M."/>
            <person name="Tamura T."/>
            <person name="Yamazoe A."/>
            <person name="Yamazaki S."/>
            <person name="Fujita N."/>
        </authorList>
    </citation>
    <scope>NUCLEOTIDE SEQUENCE [LARGE SCALE GENOMIC DNA]</scope>
    <source>
        <strain evidence="1 2">NBRC 108236</strain>
    </source>
</reference>
<proteinExistence type="predicted"/>
<comment type="caution">
    <text evidence="1">The sequence shown here is derived from an EMBL/GenBank/DDBJ whole genome shotgun (WGS) entry which is preliminary data.</text>
</comment>
<protein>
    <submittedName>
        <fullName evidence="1">Uncharacterized protein</fullName>
    </submittedName>
</protein>
<sequence length="121" mass="13181">MSSWFRIQEAGYEAADLLVADNQISRPWGGDEERDSREGISVCGSREELAEYLVQAAIPFGAGEWNLIELEGQMSGNAAVDAELGEYLVYPTAIISVENINDGFLDEIDAAADRIYGEGAF</sequence>
<accession>L7LM46</accession>
<evidence type="ECO:0000313" key="2">
    <source>
        <dbReference type="Proteomes" id="UP000035083"/>
    </source>
</evidence>
<dbReference type="Proteomes" id="UP000035083">
    <property type="component" value="Unassembled WGS sequence"/>
</dbReference>
<dbReference type="AlphaFoldDB" id="L7LM46"/>
<dbReference type="RefSeq" id="WP_006897614.1">
    <property type="nucleotide sequence ID" value="NZ_BANU01000030.1"/>
</dbReference>
<dbReference type="EMBL" id="BANU01000030">
    <property type="protein sequence ID" value="GAC62210.1"/>
    <property type="molecule type" value="Genomic_DNA"/>
</dbReference>
<gene>
    <name evidence="1" type="ORF">GSI01S_30_00180</name>
</gene>
<keyword evidence="2" id="KW-1185">Reference proteome</keyword>